<dbReference type="EMBL" id="JAPWTJ010000030">
    <property type="protein sequence ID" value="KAJ8984643.1"/>
    <property type="molecule type" value="Genomic_DNA"/>
</dbReference>
<dbReference type="Pfam" id="PF22600">
    <property type="entry name" value="MTPAP-like_central"/>
    <property type="match status" value="1"/>
</dbReference>
<protein>
    <recommendedName>
        <fullName evidence="2">Poly(A) RNA polymerase mitochondrial-like central palm domain-containing protein</fullName>
    </recommendedName>
</protein>
<evidence type="ECO:0000256" key="1">
    <source>
        <dbReference type="SAM" id="MobiDB-lite"/>
    </source>
</evidence>
<dbReference type="CDD" id="cd05402">
    <property type="entry name" value="NT_PAP_TUTase"/>
    <property type="match status" value="1"/>
</dbReference>
<feature type="domain" description="Poly(A) RNA polymerase mitochondrial-like central palm" evidence="2">
    <location>
        <begin position="265"/>
        <end position="401"/>
    </location>
</feature>
<evidence type="ECO:0000313" key="3">
    <source>
        <dbReference type="EMBL" id="KAJ8984643.1"/>
    </source>
</evidence>
<organism evidence="3 4">
    <name type="scientific">Molorchus minor</name>
    <dbReference type="NCBI Taxonomy" id="1323400"/>
    <lineage>
        <taxon>Eukaryota</taxon>
        <taxon>Metazoa</taxon>
        <taxon>Ecdysozoa</taxon>
        <taxon>Arthropoda</taxon>
        <taxon>Hexapoda</taxon>
        <taxon>Insecta</taxon>
        <taxon>Pterygota</taxon>
        <taxon>Neoptera</taxon>
        <taxon>Endopterygota</taxon>
        <taxon>Coleoptera</taxon>
        <taxon>Polyphaga</taxon>
        <taxon>Cucujiformia</taxon>
        <taxon>Chrysomeloidea</taxon>
        <taxon>Cerambycidae</taxon>
        <taxon>Lamiinae</taxon>
        <taxon>Monochamini</taxon>
        <taxon>Molorchus</taxon>
    </lineage>
</organism>
<proteinExistence type="predicted"/>
<dbReference type="InterPro" id="IPR054708">
    <property type="entry name" value="MTPAP-like_central"/>
</dbReference>
<sequence length="413" mass="47475">MEMELEPQILATNSNINMFHETVFFDILSQTNYPMTSYKNPENDDLNILNNNNNGELCLNNLEMINQNGTQIVKLPLNMMPPPPHKIVNYNNNVIKRYQPRDTTRTRDSYRPISPKGYESDESCTSFSSRGTPSDNGVRYSNSRNGLNRLNDQTIMFGKYSQSSPNVFHSNVQYPSNTQHSTHNNGTYNRNRYFTNNNGSGNTNSHNNNGRHKHSHTQNGYNKTGMDIMIRRAHGLVERFKSRSDLMRIEPHPPGLLTGGTWDQLNQAIWDVFSSKAQKEKTYESKISLWKNIFLYIRKCLNSYGLFMVGSTMSGFGLESSDIDMCLLTKPSTNDPRLDSLHHLNSIRHLLVKYGLTVEPELILAKVPILKFKDKETGFEIDLNCNNSVGIRNTHLMHCYARLDWRVRPSLLW</sequence>
<reference evidence="3" key="1">
    <citation type="journal article" date="2023" name="Insect Mol. Biol.">
        <title>Genome sequencing provides insights into the evolution of gene families encoding plant cell wall-degrading enzymes in longhorned beetles.</title>
        <authorList>
            <person name="Shin N.R."/>
            <person name="Okamura Y."/>
            <person name="Kirsch R."/>
            <person name="Pauchet Y."/>
        </authorList>
    </citation>
    <scope>NUCLEOTIDE SEQUENCE</scope>
    <source>
        <strain evidence="3">MMC_N1</strain>
    </source>
</reference>
<dbReference type="Proteomes" id="UP001162164">
    <property type="component" value="Unassembled WGS sequence"/>
</dbReference>
<dbReference type="PANTHER" id="PTHR12271:SF40">
    <property type="entry name" value="POLY(A) RNA POLYMERASE GLD2"/>
    <property type="match status" value="1"/>
</dbReference>
<name>A0ABQ9K2L6_9CUCU</name>
<evidence type="ECO:0000259" key="2">
    <source>
        <dbReference type="Pfam" id="PF22600"/>
    </source>
</evidence>
<feature type="compositionally biased region" description="Low complexity" evidence="1">
    <location>
        <begin position="195"/>
        <end position="208"/>
    </location>
</feature>
<evidence type="ECO:0000313" key="4">
    <source>
        <dbReference type="Proteomes" id="UP001162164"/>
    </source>
</evidence>
<feature type="region of interest" description="Disordered" evidence="1">
    <location>
        <begin position="98"/>
        <end position="146"/>
    </location>
</feature>
<dbReference type="PANTHER" id="PTHR12271">
    <property type="entry name" value="POLY A POLYMERASE CID PAP -RELATED"/>
    <property type="match status" value="1"/>
</dbReference>
<feature type="region of interest" description="Disordered" evidence="1">
    <location>
        <begin position="195"/>
        <end position="222"/>
    </location>
</feature>
<dbReference type="InterPro" id="IPR043519">
    <property type="entry name" value="NT_sf"/>
</dbReference>
<feature type="compositionally biased region" description="Basic and acidic residues" evidence="1">
    <location>
        <begin position="99"/>
        <end position="110"/>
    </location>
</feature>
<dbReference type="SUPFAM" id="SSF81301">
    <property type="entry name" value="Nucleotidyltransferase"/>
    <property type="match status" value="1"/>
</dbReference>
<comment type="caution">
    <text evidence="3">The sequence shown here is derived from an EMBL/GenBank/DDBJ whole genome shotgun (WGS) entry which is preliminary data.</text>
</comment>
<gene>
    <name evidence="3" type="ORF">NQ317_009871</name>
</gene>
<feature type="compositionally biased region" description="Polar residues" evidence="1">
    <location>
        <begin position="123"/>
        <end position="146"/>
    </location>
</feature>
<dbReference type="Gene3D" id="3.30.460.10">
    <property type="entry name" value="Beta Polymerase, domain 2"/>
    <property type="match status" value="1"/>
</dbReference>
<accession>A0ABQ9K2L6</accession>
<keyword evidence="4" id="KW-1185">Reference proteome</keyword>